<dbReference type="STRING" id="3218.A0A2K1K658"/>
<dbReference type="Pfam" id="PF00623">
    <property type="entry name" value="RNA_pol_Rpb1_2"/>
    <property type="match status" value="1"/>
</dbReference>
<gene>
    <name evidence="8" type="ORF">PHYPA_011159</name>
</gene>
<dbReference type="EMBL" id="ABEU02000008">
    <property type="protein sequence ID" value="PNR49263.1"/>
    <property type="molecule type" value="Genomic_DNA"/>
</dbReference>
<keyword evidence="6" id="KW-0804">Transcription</keyword>
<keyword evidence="5" id="KW-0548">Nucleotidyltransferase</keyword>
<keyword evidence="4" id="KW-0808">Transferase</keyword>
<dbReference type="PANTHER" id="PTHR19376">
    <property type="entry name" value="DNA-DIRECTED RNA POLYMERASE"/>
    <property type="match status" value="1"/>
</dbReference>
<comment type="similarity">
    <text evidence="1">Belongs to the RNA polymerase beta' chain family.</text>
</comment>
<dbReference type="InterPro" id="IPR045867">
    <property type="entry name" value="DNA-dir_RpoC_beta_prime"/>
</dbReference>
<evidence type="ECO:0000256" key="4">
    <source>
        <dbReference type="ARBA" id="ARBA00022679"/>
    </source>
</evidence>
<dbReference type="InParanoid" id="A0A2K1K658"/>
<dbReference type="PANTHER" id="PTHR19376:SF69">
    <property type="entry name" value="DNA-DIRECTED RNA POLYMERASE"/>
    <property type="match status" value="1"/>
</dbReference>
<reference evidence="9" key="3">
    <citation type="submission" date="2020-12" db="UniProtKB">
        <authorList>
            <consortium name="EnsemblPlants"/>
        </authorList>
    </citation>
    <scope>IDENTIFICATION</scope>
</reference>
<sequence length="475" mass="54116">MICPTCKLFDSIEKIKGKKVCSNYKDHARIYTFDPKRMCLVDKKEPNYTKSASTLKGMFSTLSNDQIKIMGYDLSNPKDFIMKHIHVVLNCIRLSSGPKKSLARLYSSILRNNGNASIIYKEYYIRIEKDSFENNEGSLINRISGNECTFKRYILDKRNKHYARAVITLDLNIDVDEIGVFLFFYSNLKVERDGDYVLLNRQPFLQKKSLIAFRARMMLDSYTIRINPSVCPTFNADFDGDEMNIFYTSSYLSKAECDILLVVDKCILLPQNSMPTVYAIQDIVAGAFMMHKMNKILRQSIVHDCIMMLHAHLDATNICTSKDLKLTFIQIMSNGSNLAIKSLTSTIIKNLIKSIFISNGGPGALMFLKIVDCWLLEEGLSIGYDDCANKVGIIVIIDVDIDGQQWIGRKRLEKVLLDDRILAWCSLYDNSLEGQGFVNSSYLQGLNSIEYIFYCQRGRKGVINTGINTFDVGYI</sequence>
<dbReference type="SUPFAM" id="SSF64484">
    <property type="entry name" value="beta and beta-prime subunits of DNA dependent RNA-polymerase"/>
    <property type="match status" value="1"/>
</dbReference>
<reference evidence="8 10" key="1">
    <citation type="journal article" date="2008" name="Science">
        <title>The Physcomitrella genome reveals evolutionary insights into the conquest of land by plants.</title>
        <authorList>
            <person name="Rensing S."/>
            <person name="Lang D."/>
            <person name="Zimmer A."/>
            <person name="Terry A."/>
            <person name="Salamov A."/>
            <person name="Shapiro H."/>
            <person name="Nishiyama T."/>
            <person name="Perroud P.-F."/>
            <person name="Lindquist E."/>
            <person name="Kamisugi Y."/>
            <person name="Tanahashi T."/>
            <person name="Sakakibara K."/>
            <person name="Fujita T."/>
            <person name="Oishi K."/>
            <person name="Shin-I T."/>
            <person name="Kuroki Y."/>
            <person name="Toyoda A."/>
            <person name="Suzuki Y."/>
            <person name="Hashimoto A."/>
            <person name="Yamaguchi K."/>
            <person name="Sugano A."/>
            <person name="Kohara Y."/>
            <person name="Fujiyama A."/>
            <person name="Anterola A."/>
            <person name="Aoki S."/>
            <person name="Ashton N."/>
            <person name="Barbazuk W.B."/>
            <person name="Barker E."/>
            <person name="Bennetzen J."/>
            <person name="Bezanilla M."/>
            <person name="Blankenship R."/>
            <person name="Cho S.H."/>
            <person name="Dutcher S."/>
            <person name="Estelle M."/>
            <person name="Fawcett J.A."/>
            <person name="Gundlach H."/>
            <person name="Hanada K."/>
            <person name="Heyl A."/>
            <person name="Hicks K.A."/>
            <person name="Hugh J."/>
            <person name="Lohr M."/>
            <person name="Mayer K."/>
            <person name="Melkozernov A."/>
            <person name="Murata T."/>
            <person name="Nelson D."/>
            <person name="Pils B."/>
            <person name="Prigge M."/>
            <person name="Reiss B."/>
            <person name="Renner T."/>
            <person name="Rombauts S."/>
            <person name="Rushton P."/>
            <person name="Sanderfoot A."/>
            <person name="Schween G."/>
            <person name="Shiu S.-H."/>
            <person name="Stueber K."/>
            <person name="Theodoulou F.L."/>
            <person name="Tu H."/>
            <person name="Van de Peer Y."/>
            <person name="Verrier P.J."/>
            <person name="Waters E."/>
            <person name="Wood A."/>
            <person name="Yang L."/>
            <person name="Cove D."/>
            <person name="Cuming A."/>
            <person name="Hasebe M."/>
            <person name="Lucas S."/>
            <person name="Mishler D.B."/>
            <person name="Reski R."/>
            <person name="Grigoriev I."/>
            <person name="Quatrano R.S."/>
            <person name="Boore J.L."/>
        </authorList>
    </citation>
    <scope>NUCLEOTIDE SEQUENCE [LARGE SCALE GENOMIC DNA]</scope>
    <source>
        <strain evidence="9 10">cv. Gransden 2004</strain>
    </source>
</reference>
<evidence type="ECO:0000256" key="6">
    <source>
        <dbReference type="ARBA" id="ARBA00023163"/>
    </source>
</evidence>
<dbReference type="InterPro" id="IPR006592">
    <property type="entry name" value="RNA_pol_N"/>
</dbReference>
<dbReference type="EnsemblPlants" id="Pp3c8_4620V3.1">
    <property type="protein sequence ID" value="Pp3c8_4620V3.1"/>
    <property type="gene ID" value="Pp3c8_4620"/>
</dbReference>
<dbReference type="GO" id="GO:0003899">
    <property type="term" value="F:DNA-directed RNA polymerase activity"/>
    <property type="evidence" value="ECO:0007669"/>
    <property type="project" value="UniProtKB-EC"/>
</dbReference>
<dbReference type="FunFam" id="2.40.40.20:FF:000019">
    <property type="entry name" value="DNA-directed RNA polymerase II subunit RPB1"/>
    <property type="match status" value="1"/>
</dbReference>
<evidence type="ECO:0000259" key="7">
    <source>
        <dbReference type="SMART" id="SM00663"/>
    </source>
</evidence>
<keyword evidence="3" id="KW-0240">DNA-directed RNA polymerase</keyword>
<dbReference type="AlphaFoldDB" id="A0A2K1K658"/>
<dbReference type="EC" id="2.7.7.6" evidence="2"/>
<organism evidence="8">
    <name type="scientific">Physcomitrium patens</name>
    <name type="common">Spreading-leaved earth moss</name>
    <name type="synonym">Physcomitrella patens</name>
    <dbReference type="NCBI Taxonomy" id="3218"/>
    <lineage>
        <taxon>Eukaryota</taxon>
        <taxon>Viridiplantae</taxon>
        <taxon>Streptophyta</taxon>
        <taxon>Embryophyta</taxon>
        <taxon>Bryophyta</taxon>
        <taxon>Bryophytina</taxon>
        <taxon>Bryopsida</taxon>
        <taxon>Funariidae</taxon>
        <taxon>Funariales</taxon>
        <taxon>Funariaceae</taxon>
        <taxon>Physcomitrium</taxon>
    </lineage>
</organism>
<evidence type="ECO:0000256" key="5">
    <source>
        <dbReference type="ARBA" id="ARBA00022695"/>
    </source>
</evidence>
<dbReference type="Gramene" id="Pp3c8_4620V3.1">
    <property type="protein sequence ID" value="Pp3c8_4620V3.1"/>
    <property type="gene ID" value="Pp3c8_4620"/>
</dbReference>
<reference evidence="8 10" key="2">
    <citation type="journal article" date="2018" name="Plant J.">
        <title>The Physcomitrella patens chromosome-scale assembly reveals moss genome structure and evolution.</title>
        <authorList>
            <person name="Lang D."/>
            <person name="Ullrich K.K."/>
            <person name="Murat F."/>
            <person name="Fuchs J."/>
            <person name="Jenkins J."/>
            <person name="Haas F.B."/>
            <person name="Piednoel M."/>
            <person name="Gundlach H."/>
            <person name="Van Bel M."/>
            <person name="Meyberg R."/>
            <person name="Vives C."/>
            <person name="Morata J."/>
            <person name="Symeonidi A."/>
            <person name="Hiss M."/>
            <person name="Muchero W."/>
            <person name="Kamisugi Y."/>
            <person name="Saleh O."/>
            <person name="Blanc G."/>
            <person name="Decker E.L."/>
            <person name="van Gessel N."/>
            <person name="Grimwood J."/>
            <person name="Hayes R.D."/>
            <person name="Graham S.W."/>
            <person name="Gunter L.E."/>
            <person name="McDaniel S.F."/>
            <person name="Hoernstein S.N.W."/>
            <person name="Larsson A."/>
            <person name="Li F.W."/>
            <person name="Perroud P.F."/>
            <person name="Phillips J."/>
            <person name="Ranjan P."/>
            <person name="Rokshar D.S."/>
            <person name="Rothfels C.J."/>
            <person name="Schneider L."/>
            <person name="Shu S."/>
            <person name="Stevenson D.W."/>
            <person name="Thummler F."/>
            <person name="Tillich M."/>
            <person name="Villarreal Aguilar J.C."/>
            <person name="Widiez T."/>
            <person name="Wong G.K."/>
            <person name="Wymore A."/>
            <person name="Zhang Y."/>
            <person name="Zimmer A.D."/>
            <person name="Quatrano R.S."/>
            <person name="Mayer K.F.X."/>
            <person name="Goodstein D."/>
            <person name="Casacuberta J.M."/>
            <person name="Vandepoele K."/>
            <person name="Reski R."/>
            <person name="Cuming A.C."/>
            <person name="Tuskan G.A."/>
            <person name="Maumus F."/>
            <person name="Salse J."/>
            <person name="Schmutz J."/>
            <person name="Rensing S.A."/>
        </authorList>
    </citation>
    <scope>NUCLEOTIDE SEQUENCE [LARGE SCALE GENOMIC DNA]</scope>
    <source>
        <strain evidence="9 10">cv. Gransden 2004</strain>
    </source>
</reference>
<proteinExistence type="inferred from homology"/>
<dbReference type="SMART" id="SM00663">
    <property type="entry name" value="RPOLA_N"/>
    <property type="match status" value="1"/>
</dbReference>
<dbReference type="GO" id="GO:0003677">
    <property type="term" value="F:DNA binding"/>
    <property type="evidence" value="ECO:0007669"/>
    <property type="project" value="InterPro"/>
</dbReference>
<dbReference type="Gene3D" id="6.10.250.2940">
    <property type="match status" value="1"/>
</dbReference>
<dbReference type="Proteomes" id="UP000006727">
    <property type="component" value="Chromosome 8"/>
</dbReference>
<dbReference type="InterPro" id="IPR000722">
    <property type="entry name" value="RNA_pol_asu"/>
</dbReference>
<keyword evidence="10" id="KW-1185">Reference proteome</keyword>
<feature type="domain" description="RNA polymerase N-terminal" evidence="7">
    <location>
        <begin position="78"/>
        <end position="291"/>
    </location>
</feature>
<name>A0A2K1K658_PHYPA</name>
<evidence type="ECO:0000313" key="8">
    <source>
        <dbReference type="EMBL" id="PNR49263.1"/>
    </source>
</evidence>
<dbReference type="GO" id="GO:0006351">
    <property type="term" value="P:DNA-templated transcription"/>
    <property type="evidence" value="ECO:0000318"/>
    <property type="project" value="GO_Central"/>
</dbReference>
<evidence type="ECO:0000256" key="1">
    <source>
        <dbReference type="ARBA" id="ARBA00006460"/>
    </source>
</evidence>
<dbReference type="GO" id="GO:0000428">
    <property type="term" value="C:DNA-directed RNA polymerase complex"/>
    <property type="evidence" value="ECO:0000318"/>
    <property type="project" value="GO_Central"/>
</dbReference>
<dbReference type="Gene3D" id="2.40.40.20">
    <property type="match status" value="1"/>
</dbReference>
<evidence type="ECO:0000313" key="9">
    <source>
        <dbReference type="EnsemblPlants" id="Pp3c8_4620V3.1"/>
    </source>
</evidence>
<evidence type="ECO:0000256" key="3">
    <source>
        <dbReference type="ARBA" id="ARBA00022478"/>
    </source>
</evidence>
<accession>A0A2K1K658</accession>
<evidence type="ECO:0000313" key="10">
    <source>
        <dbReference type="Proteomes" id="UP000006727"/>
    </source>
</evidence>
<protein>
    <recommendedName>
        <fullName evidence="2">DNA-directed RNA polymerase</fullName>
        <ecNumber evidence="2">2.7.7.6</ecNumber>
    </recommendedName>
</protein>
<evidence type="ECO:0000256" key="2">
    <source>
        <dbReference type="ARBA" id="ARBA00012418"/>
    </source>
</evidence>